<dbReference type="AlphaFoldDB" id="A0A841JZM5"/>
<evidence type="ECO:0000256" key="1">
    <source>
        <dbReference type="ARBA" id="ARBA00023002"/>
    </source>
</evidence>
<gene>
    <name evidence="2" type="ORF">HNQ77_004924</name>
</gene>
<organism evidence="2 3">
    <name type="scientific">Silvibacterium bohemicum</name>
    <dbReference type="NCBI Taxonomy" id="1577686"/>
    <lineage>
        <taxon>Bacteria</taxon>
        <taxon>Pseudomonadati</taxon>
        <taxon>Acidobacteriota</taxon>
        <taxon>Terriglobia</taxon>
        <taxon>Terriglobales</taxon>
        <taxon>Acidobacteriaceae</taxon>
        <taxon>Silvibacterium</taxon>
    </lineage>
</organism>
<dbReference type="InterPro" id="IPR039068">
    <property type="entry name" value="PqqC-like"/>
</dbReference>
<dbReference type="NCBIfam" id="TIGR04305">
    <property type="entry name" value="fol_rel_CADD"/>
    <property type="match status" value="1"/>
</dbReference>
<dbReference type="OrthoDB" id="9800756at2"/>
<dbReference type="RefSeq" id="WP_050061209.1">
    <property type="nucleotide sequence ID" value="NZ_JACHEK010000011.1"/>
</dbReference>
<protein>
    <submittedName>
        <fullName evidence="2">Pyrroloquinoline-quinone synthase</fullName>
        <ecNumber evidence="2">1.3.3.11</ecNumber>
    </submittedName>
</protein>
<dbReference type="EMBL" id="JACHEK010000011">
    <property type="protein sequence ID" value="MBB6146943.1"/>
    <property type="molecule type" value="Genomic_DNA"/>
</dbReference>
<sequence length="236" mass="25877">MSHISDFSTKASILQAIDARVAAQHLLQHPFYQAWTRGELSLDALRDYATQYYHHVAAFPTYLSAVHAQTDDAEVRRQILTNLMDEEAGNPNHPELWLRFAESLGLNRSDVKSSAQWPATKKLIEDFRACCGQRGTGVGLTALYAYESQIPAVSETKIEGLKAFYGFNDPAGYDYFTVHVEADREHAAVEAAQIAQCVNESERAAALEAAGEVLGGLYGLLSAVCERHSIAAACVN</sequence>
<dbReference type="SMART" id="SM01236">
    <property type="entry name" value="Haem_oxygenase_2"/>
    <property type="match status" value="1"/>
</dbReference>
<proteinExistence type="predicted"/>
<dbReference type="InterPro" id="IPR027572">
    <property type="entry name" value="Fol-rel_CADD"/>
</dbReference>
<dbReference type="SUPFAM" id="SSF48613">
    <property type="entry name" value="Heme oxygenase-like"/>
    <property type="match status" value="1"/>
</dbReference>
<reference evidence="2 3" key="1">
    <citation type="submission" date="2020-08" db="EMBL/GenBank/DDBJ databases">
        <title>Genomic Encyclopedia of Type Strains, Phase IV (KMG-IV): sequencing the most valuable type-strain genomes for metagenomic binning, comparative biology and taxonomic classification.</title>
        <authorList>
            <person name="Goeker M."/>
        </authorList>
    </citation>
    <scope>NUCLEOTIDE SEQUENCE [LARGE SCALE GENOMIC DNA]</scope>
    <source>
        <strain evidence="2 3">DSM 103733</strain>
    </source>
</reference>
<accession>A0A841JZM5</accession>
<dbReference type="EC" id="1.3.3.11" evidence="2"/>
<dbReference type="PANTHER" id="PTHR40279:SF3">
    <property type="entry name" value="4-AMINOBENZOATE SYNTHASE"/>
    <property type="match status" value="1"/>
</dbReference>
<dbReference type="Pfam" id="PF14518">
    <property type="entry name" value="Haem_oxygenas_2"/>
    <property type="match status" value="1"/>
</dbReference>
<evidence type="ECO:0000313" key="2">
    <source>
        <dbReference type="EMBL" id="MBB6146943.1"/>
    </source>
</evidence>
<dbReference type="GO" id="GO:0033732">
    <property type="term" value="F:pyrroloquinoline-quinone synthase activity"/>
    <property type="evidence" value="ECO:0007669"/>
    <property type="project" value="UniProtKB-EC"/>
</dbReference>
<evidence type="ECO:0000313" key="3">
    <source>
        <dbReference type="Proteomes" id="UP000538666"/>
    </source>
</evidence>
<dbReference type="InterPro" id="IPR016084">
    <property type="entry name" value="Haem_Oase-like_multi-hlx"/>
</dbReference>
<dbReference type="Proteomes" id="UP000538666">
    <property type="component" value="Unassembled WGS sequence"/>
</dbReference>
<dbReference type="Gene3D" id="1.20.910.10">
    <property type="entry name" value="Heme oxygenase-like"/>
    <property type="match status" value="1"/>
</dbReference>
<keyword evidence="1 2" id="KW-0560">Oxidoreductase</keyword>
<dbReference type="PANTHER" id="PTHR40279">
    <property type="entry name" value="PQQC-LIKE PROTEIN"/>
    <property type="match status" value="1"/>
</dbReference>
<name>A0A841JZM5_9BACT</name>
<keyword evidence="3" id="KW-1185">Reference proteome</keyword>
<comment type="caution">
    <text evidence="2">The sequence shown here is derived from an EMBL/GenBank/DDBJ whole genome shotgun (WGS) entry which is preliminary data.</text>
</comment>